<name>A0A917DSV7_9SPHN</name>
<accession>A0A917DSV7</accession>
<comment type="caution">
    <text evidence="1">The sequence shown here is derived from an EMBL/GenBank/DDBJ whole genome shotgun (WGS) entry which is preliminary data.</text>
</comment>
<evidence type="ECO:0000313" key="1">
    <source>
        <dbReference type="EMBL" id="GGD65505.1"/>
    </source>
</evidence>
<dbReference type="AlphaFoldDB" id="A0A917DSV7"/>
<proteinExistence type="predicted"/>
<evidence type="ECO:0000313" key="2">
    <source>
        <dbReference type="Proteomes" id="UP000612349"/>
    </source>
</evidence>
<reference evidence="1" key="2">
    <citation type="submission" date="2020-09" db="EMBL/GenBank/DDBJ databases">
        <authorList>
            <person name="Sun Q."/>
            <person name="Zhou Y."/>
        </authorList>
    </citation>
    <scope>NUCLEOTIDE SEQUENCE</scope>
    <source>
        <strain evidence="1">CGMCC 1.15360</strain>
    </source>
</reference>
<reference evidence="1" key="1">
    <citation type="journal article" date="2014" name="Int. J. Syst. Evol. Microbiol.">
        <title>Complete genome sequence of Corynebacterium casei LMG S-19264T (=DSM 44701T), isolated from a smear-ripened cheese.</title>
        <authorList>
            <consortium name="US DOE Joint Genome Institute (JGI-PGF)"/>
            <person name="Walter F."/>
            <person name="Albersmeier A."/>
            <person name="Kalinowski J."/>
            <person name="Ruckert C."/>
        </authorList>
    </citation>
    <scope>NUCLEOTIDE SEQUENCE</scope>
    <source>
        <strain evidence="1">CGMCC 1.15360</strain>
    </source>
</reference>
<dbReference type="EMBL" id="BMIP01000002">
    <property type="protein sequence ID" value="GGD65505.1"/>
    <property type="molecule type" value="Genomic_DNA"/>
</dbReference>
<dbReference type="Proteomes" id="UP000612349">
    <property type="component" value="Unassembled WGS sequence"/>
</dbReference>
<sequence length="81" mass="8265">MRVGKGPDHALRGLAGALGLICVKIVEAAAGMGVDQGQCARLLLQGPDKSDQQAMLHDVGAVSSVEGVAIIHCIRIPGILP</sequence>
<protein>
    <submittedName>
        <fullName evidence="1">Uncharacterized protein</fullName>
    </submittedName>
</protein>
<keyword evidence="2" id="KW-1185">Reference proteome</keyword>
<organism evidence="1 2">
    <name type="scientific">Croceicoccus mobilis</name>
    <dbReference type="NCBI Taxonomy" id="1703339"/>
    <lineage>
        <taxon>Bacteria</taxon>
        <taxon>Pseudomonadati</taxon>
        <taxon>Pseudomonadota</taxon>
        <taxon>Alphaproteobacteria</taxon>
        <taxon>Sphingomonadales</taxon>
        <taxon>Erythrobacteraceae</taxon>
        <taxon>Croceicoccus</taxon>
    </lineage>
</organism>
<gene>
    <name evidence="1" type="ORF">GCM10010990_13750</name>
</gene>